<dbReference type="OrthoDB" id="10069510at2759"/>
<accession>A0A6P8PXC9</accession>
<dbReference type="PROSITE" id="PS50888">
    <property type="entry name" value="BHLH"/>
    <property type="match status" value="1"/>
</dbReference>
<dbReference type="Gene3D" id="4.10.280.10">
    <property type="entry name" value="Helix-loop-helix DNA-binding domain"/>
    <property type="match status" value="1"/>
</dbReference>
<feature type="region of interest" description="Disordered" evidence="4">
    <location>
        <begin position="17"/>
        <end position="48"/>
    </location>
</feature>
<dbReference type="CTD" id="4066"/>
<dbReference type="GeneID" id="117350062"/>
<dbReference type="PANTHER" id="PTHR13864">
    <property type="entry name" value="T-CELL ACUTE LYMPHOCYTIC LEUKEMIA/STEM CELL LEUKEMIA-RELATED"/>
    <property type="match status" value="1"/>
</dbReference>
<feature type="region of interest" description="Disordered" evidence="4">
    <location>
        <begin position="239"/>
        <end position="298"/>
    </location>
</feature>
<evidence type="ECO:0000256" key="4">
    <source>
        <dbReference type="SAM" id="MobiDB-lite"/>
    </source>
</evidence>
<evidence type="ECO:0000256" key="2">
    <source>
        <dbReference type="ARBA" id="ARBA00023125"/>
    </source>
</evidence>
<dbReference type="KEGG" id="gsh:117350062"/>
<evidence type="ECO:0000256" key="3">
    <source>
        <dbReference type="ARBA" id="ARBA00023163"/>
    </source>
</evidence>
<protein>
    <submittedName>
        <fullName evidence="7">Protein lyl-1</fullName>
    </submittedName>
</protein>
<dbReference type="GO" id="GO:0000981">
    <property type="term" value="F:DNA-binding transcription factor activity, RNA polymerase II-specific"/>
    <property type="evidence" value="ECO:0007669"/>
    <property type="project" value="InterPro"/>
</dbReference>
<dbReference type="PANTHER" id="PTHR13864:SF15">
    <property type="entry name" value="T-CELL ACUTE LYMPHOCYTIC LEUKEMIA PROTEIN 1 HOMOLOG-RELATED"/>
    <property type="match status" value="1"/>
</dbReference>
<evidence type="ECO:0000313" key="7">
    <source>
        <dbReference type="RefSeq" id="XP_033779881.1"/>
    </source>
</evidence>
<name>A0A6P8PXC9_GEOSA</name>
<dbReference type="SUPFAM" id="SSF47459">
    <property type="entry name" value="HLH, helix-loop-helix DNA-binding domain"/>
    <property type="match status" value="1"/>
</dbReference>
<keyword evidence="6" id="KW-1185">Reference proteome</keyword>
<dbReference type="CDD" id="cd19705">
    <property type="entry name" value="bHLH_TS_LYL1"/>
    <property type="match status" value="1"/>
</dbReference>
<evidence type="ECO:0000259" key="5">
    <source>
        <dbReference type="PROSITE" id="PS50888"/>
    </source>
</evidence>
<dbReference type="GO" id="GO:0000978">
    <property type="term" value="F:RNA polymerase II cis-regulatory region sequence-specific DNA binding"/>
    <property type="evidence" value="ECO:0007669"/>
    <property type="project" value="TreeGrafter"/>
</dbReference>
<dbReference type="Proteomes" id="UP000515159">
    <property type="component" value="Chromosome 16"/>
</dbReference>
<keyword evidence="3" id="KW-0804">Transcription</keyword>
<dbReference type="InterPro" id="IPR036638">
    <property type="entry name" value="HLH_DNA-bd_sf"/>
</dbReference>
<dbReference type="GO" id="GO:0046983">
    <property type="term" value="F:protein dimerization activity"/>
    <property type="evidence" value="ECO:0007669"/>
    <property type="project" value="InterPro"/>
</dbReference>
<keyword evidence="2" id="KW-0238">DNA-binding</keyword>
<evidence type="ECO:0000313" key="6">
    <source>
        <dbReference type="Proteomes" id="UP000515159"/>
    </source>
</evidence>
<feature type="compositionally biased region" description="Low complexity" evidence="4">
    <location>
        <begin position="254"/>
        <end position="272"/>
    </location>
</feature>
<dbReference type="Pfam" id="PF00010">
    <property type="entry name" value="HLH"/>
    <property type="match status" value="1"/>
</dbReference>
<dbReference type="FunFam" id="4.10.280.10:FF:000015">
    <property type="entry name" value="T-cell acute lymphocytic leukemia 1"/>
    <property type="match status" value="1"/>
</dbReference>
<dbReference type="InterPro" id="IPR011598">
    <property type="entry name" value="bHLH_dom"/>
</dbReference>
<dbReference type="SMART" id="SM00353">
    <property type="entry name" value="HLH"/>
    <property type="match status" value="1"/>
</dbReference>
<feature type="compositionally biased region" description="Low complexity" evidence="4">
    <location>
        <begin position="21"/>
        <end position="34"/>
    </location>
</feature>
<proteinExistence type="predicted"/>
<gene>
    <name evidence="7" type="primary">LYL1</name>
</gene>
<dbReference type="FunCoup" id="A0A6P8PXC9">
    <property type="interactions" value="776"/>
</dbReference>
<dbReference type="InParanoid" id="A0A6P8PXC9"/>
<keyword evidence="1" id="KW-0805">Transcription regulation</keyword>
<reference evidence="7" key="1">
    <citation type="submission" date="2025-08" db="UniProtKB">
        <authorList>
            <consortium name="RefSeq"/>
        </authorList>
    </citation>
    <scope>IDENTIFICATION</scope>
</reference>
<dbReference type="AlphaFoldDB" id="A0A6P8PXC9"/>
<organism evidence="6 7">
    <name type="scientific">Geotrypetes seraphini</name>
    <name type="common">Gaboon caecilian</name>
    <name type="synonym">Caecilia seraphini</name>
    <dbReference type="NCBI Taxonomy" id="260995"/>
    <lineage>
        <taxon>Eukaryota</taxon>
        <taxon>Metazoa</taxon>
        <taxon>Chordata</taxon>
        <taxon>Craniata</taxon>
        <taxon>Vertebrata</taxon>
        <taxon>Euteleostomi</taxon>
        <taxon>Amphibia</taxon>
        <taxon>Gymnophiona</taxon>
        <taxon>Geotrypetes</taxon>
    </lineage>
</organism>
<dbReference type="RefSeq" id="XP_033779881.1">
    <property type="nucleotide sequence ID" value="XM_033923990.1"/>
</dbReference>
<evidence type="ECO:0000256" key="1">
    <source>
        <dbReference type="ARBA" id="ARBA00023015"/>
    </source>
</evidence>
<dbReference type="InterPro" id="IPR040238">
    <property type="entry name" value="TAL-like"/>
</dbReference>
<sequence>MYPACDQGDAIADLMEQETRSPAASISPPISSPSTNEGDQAEGTEPRLPGDQICRVFLDTATCHAMNLPLSNVPVISLAHRRPPGKGLHGTPRAMPSTELMALHPIPSLVQLNVVPSPPVLLPALPGPLLSSHPFLNSVFLRSSGTFGVFPNRFKRRPSLYEADIREGRQPQKLARRVFTNSRERWRQQNVNGAFADLRRLIPTHPPDKKLSKNEILRLAMRYITFLARLLEDQLVGEPGKAGDTCQRSPEGPPAATFSSPPSSSYSEAVSPDSEDEAQVCQPENGHRIEGPVLRAFR</sequence>
<feature type="domain" description="BHLH" evidence="5">
    <location>
        <begin position="175"/>
        <end position="227"/>
    </location>
</feature>